<dbReference type="Pfam" id="PF13538">
    <property type="entry name" value="UvrD_C_2"/>
    <property type="match status" value="1"/>
</dbReference>
<protein>
    <submittedName>
        <fullName evidence="8">UvrD-like helicase C-terminal domain-containing protein</fullName>
    </submittedName>
</protein>
<feature type="compositionally biased region" description="Polar residues" evidence="6">
    <location>
        <begin position="168"/>
        <end position="183"/>
    </location>
</feature>
<keyword evidence="9" id="KW-1185">Reference proteome</keyword>
<keyword evidence="3 5" id="KW-0347">Helicase</keyword>
<dbReference type="Proteomes" id="UP000317484">
    <property type="component" value="Unassembled WGS sequence"/>
</dbReference>
<dbReference type="EMBL" id="FXTJ01000006">
    <property type="protein sequence ID" value="SMO89130.1"/>
    <property type="molecule type" value="Genomic_DNA"/>
</dbReference>
<dbReference type="InterPro" id="IPR027417">
    <property type="entry name" value="P-loop_NTPase"/>
</dbReference>
<dbReference type="PROSITE" id="PS51198">
    <property type="entry name" value="UVRD_HELICASE_ATP_BIND"/>
    <property type="match status" value="1"/>
</dbReference>
<name>A0A521F0Z9_9ACTN</name>
<sequence length="644" mass="71025">MSQDRANVIADEQSRNQRYLRWLATKTRVTVPIAVPRSSRWTHTVRPQLTRPTVQPIIGRVGLAQPYDGLGSDSFYIGPWRCSDGDIQVVSWAAPIADAYYGHGEHADIAGQVQVTRAFQHRVDDIVDYDDERHDGRDGATVFDRKVPLRISRPPGRKSSAPARTSAPDDSSAATPQTRTSVRTVRPPQRVAQDVDALRHAALLRRTLRAPRTVGLRQVLSTLQPRQLSLVKWAPHHPLVVQGHPGAGKTIVAVHRAAYLTHEEGPEQALGGRVLLLGPTGNYVAHTTRALGSLTEPGDVTLASTHDLLRRLLPDLSEVPVPGSEDYRDDDDELAGFVDRIAAKLRAQGTLLPHVVPAAGARTIYETMRSNVSTAPPEWRGYLRALPTWASALRLERFAPLLAYCAVRASTTILVTYRHVVVDEAQDVRPMEWRILRSLNEGRGWTLVGDMNQRRSDCCYGSWELIAAALGIRDQVHVEDYRSVYRSTSAIHQFAGRLLPSRERTGLAVQGGGGRPKVVRTKADAIGDELVACVSDLVGRHTGGTLAAIGMDVLELRRALARRGWRARVAGGDTYERNGRSVRVLSATDARGLEFDAVIVVEPADFPMNLGRHGLLYTSLTRANRELVVLHSKPMPKELQRATR</sequence>
<feature type="region of interest" description="Disordered" evidence="6">
    <location>
        <begin position="130"/>
        <end position="187"/>
    </location>
</feature>
<organism evidence="8 9">
    <name type="scientific">Geodermatophilus aquaeductus</name>
    <dbReference type="NCBI Taxonomy" id="1564161"/>
    <lineage>
        <taxon>Bacteria</taxon>
        <taxon>Bacillati</taxon>
        <taxon>Actinomycetota</taxon>
        <taxon>Actinomycetes</taxon>
        <taxon>Geodermatophilales</taxon>
        <taxon>Geodermatophilaceae</taxon>
        <taxon>Geodermatophilus</taxon>
    </lineage>
</organism>
<feature type="compositionally biased region" description="Basic and acidic residues" evidence="6">
    <location>
        <begin position="130"/>
        <end position="147"/>
    </location>
</feature>
<dbReference type="PANTHER" id="PTHR11070:SF45">
    <property type="entry name" value="DNA 3'-5' HELICASE"/>
    <property type="match status" value="1"/>
</dbReference>
<dbReference type="GO" id="GO:0016787">
    <property type="term" value="F:hydrolase activity"/>
    <property type="evidence" value="ECO:0007669"/>
    <property type="project" value="UniProtKB-UniRule"/>
</dbReference>
<evidence type="ECO:0000256" key="6">
    <source>
        <dbReference type="SAM" id="MobiDB-lite"/>
    </source>
</evidence>
<dbReference type="GO" id="GO:0005524">
    <property type="term" value="F:ATP binding"/>
    <property type="evidence" value="ECO:0007669"/>
    <property type="project" value="UniProtKB-UniRule"/>
</dbReference>
<dbReference type="RefSeq" id="WP_142459498.1">
    <property type="nucleotide sequence ID" value="NZ_FXTJ01000006.1"/>
</dbReference>
<gene>
    <name evidence="8" type="ORF">SAMN06273567_106149</name>
</gene>
<evidence type="ECO:0000313" key="9">
    <source>
        <dbReference type="Proteomes" id="UP000317484"/>
    </source>
</evidence>
<evidence type="ECO:0000256" key="4">
    <source>
        <dbReference type="ARBA" id="ARBA00022840"/>
    </source>
</evidence>
<keyword evidence="2 5" id="KW-0378">Hydrolase</keyword>
<dbReference type="SUPFAM" id="SSF52540">
    <property type="entry name" value="P-loop containing nucleoside triphosphate hydrolases"/>
    <property type="match status" value="1"/>
</dbReference>
<dbReference type="GO" id="GO:0000725">
    <property type="term" value="P:recombinational repair"/>
    <property type="evidence" value="ECO:0007669"/>
    <property type="project" value="TreeGrafter"/>
</dbReference>
<evidence type="ECO:0000256" key="2">
    <source>
        <dbReference type="ARBA" id="ARBA00022801"/>
    </source>
</evidence>
<accession>A0A521F0Z9</accession>
<evidence type="ECO:0000256" key="3">
    <source>
        <dbReference type="ARBA" id="ARBA00022806"/>
    </source>
</evidence>
<feature type="binding site" evidence="5">
    <location>
        <begin position="243"/>
        <end position="250"/>
    </location>
    <ligand>
        <name>ATP</name>
        <dbReference type="ChEBI" id="CHEBI:30616"/>
    </ligand>
</feature>
<dbReference type="Gene3D" id="3.40.50.300">
    <property type="entry name" value="P-loop containing nucleotide triphosphate hydrolases"/>
    <property type="match status" value="2"/>
</dbReference>
<feature type="domain" description="UvrD-like helicase ATP-binding" evidence="7">
    <location>
        <begin position="222"/>
        <end position="506"/>
    </location>
</feature>
<evidence type="ECO:0000259" key="7">
    <source>
        <dbReference type="PROSITE" id="PS51198"/>
    </source>
</evidence>
<dbReference type="PANTHER" id="PTHR11070">
    <property type="entry name" value="UVRD / RECB / PCRA DNA HELICASE FAMILY MEMBER"/>
    <property type="match status" value="1"/>
</dbReference>
<dbReference type="InterPro" id="IPR000212">
    <property type="entry name" value="DNA_helicase_UvrD/REP"/>
</dbReference>
<evidence type="ECO:0000313" key="8">
    <source>
        <dbReference type="EMBL" id="SMO89130.1"/>
    </source>
</evidence>
<dbReference type="InterPro" id="IPR027785">
    <property type="entry name" value="UvrD-like_helicase_C"/>
</dbReference>
<keyword evidence="4 5" id="KW-0067">ATP-binding</keyword>
<proteinExistence type="predicted"/>
<dbReference type="InterPro" id="IPR014016">
    <property type="entry name" value="UvrD-like_ATP-bd"/>
</dbReference>
<keyword evidence="1 5" id="KW-0547">Nucleotide-binding</keyword>
<dbReference type="GO" id="GO:0005829">
    <property type="term" value="C:cytosol"/>
    <property type="evidence" value="ECO:0007669"/>
    <property type="project" value="TreeGrafter"/>
</dbReference>
<evidence type="ECO:0000256" key="5">
    <source>
        <dbReference type="PROSITE-ProRule" id="PRU00560"/>
    </source>
</evidence>
<reference evidence="8 9" key="1">
    <citation type="submission" date="2017-05" db="EMBL/GenBank/DDBJ databases">
        <authorList>
            <person name="Varghese N."/>
            <person name="Submissions S."/>
        </authorList>
    </citation>
    <scope>NUCLEOTIDE SEQUENCE [LARGE SCALE GENOMIC DNA]</scope>
    <source>
        <strain evidence="8 9">DSM 46834</strain>
    </source>
</reference>
<dbReference type="AlphaFoldDB" id="A0A521F0Z9"/>
<dbReference type="Pfam" id="PF13245">
    <property type="entry name" value="AAA_19"/>
    <property type="match status" value="1"/>
</dbReference>
<evidence type="ECO:0000256" key="1">
    <source>
        <dbReference type="ARBA" id="ARBA00022741"/>
    </source>
</evidence>
<dbReference type="GO" id="GO:0003677">
    <property type="term" value="F:DNA binding"/>
    <property type="evidence" value="ECO:0007669"/>
    <property type="project" value="InterPro"/>
</dbReference>
<dbReference type="GO" id="GO:0043138">
    <property type="term" value="F:3'-5' DNA helicase activity"/>
    <property type="evidence" value="ECO:0007669"/>
    <property type="project" value="TreeGrafter"/>
</dbReference>